<dbReference type="RefSeq" id="WP_369279740.1">
    <property type="nucleotide sequence ID" value="NZ_JBJVMW010000010.1"/>
</dbReference>
<keyword evidence="1" id="KW-0812">Transmembrane</keyword>
<feature type="transmembrane region" description="Helical" evidence="1">
    <location>
        <begin position="6"/>
        <end position="27"/>
    </location>
</feature>
<evidence type="ECO:0000313" key="2">
    <source>
        <dbReference type="EMBL" id="MFM9649864.1"/>
    </source>
</evidence>
<comment type="caution">
    <text evidence="2">The sequence shown here is derived from an EMBL/GenBank/DDBJ whole genome shotgun (WGS) entry which is preliminary data.</text>
</comment>
<gene>
    <name evidence="2" type="ORF">ACKI1S_27410</name>
</gene>
<evidence type="ECO:0008006" key="4">
    <source>
        <dbReference type="Google" id="ProtNLM"/>
    </source>
</evidence>
<organism evidence="2 3">
    <name type="scientific">Streptomyces galilaeus</name>
    <dbReference type="NCBI Taxonomy" id="33899"/>
    <lineage>
        <taxon>Bacteria</taxon>
        <taxon>Bacillati</taxon>
        <taxon>Actinomycetota</taxon>
        <taxon>Actinomycetes</taxon>
        <taxon>Kitasatosporales</taxon>
        <taxon>Streptomycetaceae</taxon>
        <taxon>Streptomyces</taxon>
    </lineage>
</organism>
<dbReference type="Proteomes" id="UP001631993">
    <property type="component" value="Unassembled WGS sequence"/>
</dbReference>
<proteinExistence type="predicted"/>
<sequence>MNPEITIGAASLMGVLVAATAVVRWAVSPAAGRHRPVRVRPVEEYVPAAMLIPAFAGGWPTTAFAHCVECRGTVPVVIHGAAHRCDRGHVTTPMGGA</sequence>
<evidence type="ECO:0000256" key="1">
    <source>
        <dbReference type="SAM" id="Phobius"/>
    </source>
</evidence>
<keyword evidence="1" id="KW-0472">Membrane</keyword>
<keyword evidence="3" id="KW-1185">Reference proteome</keyword>
<keyword evidence="1" id="KW-1133">Transmembrane helix</keyword>
<accession>A0ABW9IS64</accession>
<name>A0ABW9IS64_STRGJ</name>
<protein>
    <recommendedName>
        <fullName evidence="4">Prepilin peptidase</fullName>
    </recommendedName>
</protein>
<evidence type="ECO:0000313" key="3">
    <source>
        <dbReference type="Proteomes" id="UP001631993"/>
    </source>
</evidence>
<dbReference type="EMBL" id="JBJVNE010000014">
    <property type="protein sequence ID" value="MFM9649864.1"/>
    <property type="molecule type" value="Genomic_DNA"/>
</dbReference>
<reference evidence="2 3" key="1">
    <citation type="submission" date="2024-12" db="EMBL/GenBank/DDBJ databases">
        <title>Forecasting of Potato common scab and diversities of Pathogenic streptomyces spp. in china.</title>
        <authorList>
            <person name="Handique U."/>
            <person name="Wu J."/>
        </authorList>
    </citation>
    <scope>NUCLEOTIDE SEQUENCE [LARGE SCALE GENOMIC DNA]</scope>
    <source>
        <strain evidence="2 3">ZRIMU1585</strain>
    </source>
</reference>